<dbReference type="InterPro" id="IPR000160">
    <property type="entry name" value="GGDEF_dom"/>
</dbReference>
<keyword evidence="6" id="KW-1185">Reference proteome</keyword>
<comment type="catalytic activity">
    <reaction evidence="2">
        <text>2 GTP = 3',3'-c-di-GMP + 2 diphosphate</text>
        <dbReference type="Rhea" id="RHEA:24898"/>
        <dbReference type="ChEBI" id="CHEBI:33019"/>
        <dbReference type="ChEBI" id="CHEBI:37565"/>
        <dbReference type="ChEBI" id="CHEBI:58805"/>
        <dbReference type="EC" id="2.7.7.65"/>
    </reaction>
</comment>
<evidence type="ECO:0000256" key="2">
    <source>
        <dbReference type="ARBA" id="ARBA00034247"/>
    </source>
</evidence>
<dbReference type="EMBL" id="QUSW01000001">
    <property type="protein sequence ID" value="RQP26269.1"/>
    <property type="molecule type" value="Genomic_DNA"/>
</dbReference>
<reference evidence="5 6" key="2">
    <citation type="submission" date="2018-12" db="EMBL/GenBank/DDBJ databases">
        <title>Rhizobacter gummiphilus sp. nov., a rubber-degrading bacterium isolated from the soil of a botanical garden in Japan.</title>
        <authorList>
            <person name="Shunsuke S.S."/>
        </authorList>
    </citation>
    <scope>NUCLEOTIDE SEQUENCE [LARGE SCALE GENOMIC DNA]</scope>
    <source>
        <strain evidence="5 6">S-16</strain>
    </source>
</reference>
<dbReference type="SUPFAM" id="SSF55073">
    <property type="entry name" value="Nucleotide cyclase"/>
    <property type="match status" value="1"/>
</dbReference>
<feature type="transmembrane region" description="Helical" evidence="3">
    <location>
        <begin position="98"/>
        <end position="117"/>
    </location>
</feature>
<reference evidence="5 6" key="1">
    <citation type="submission" date="2018-08" db="EMBL/GenBank/DDBJ databases">
        <authorList>
            <person name="Khan S.A."/>
            <person name="Jeon C.O."/>
            <person name="Chun B.H."/>
            <person name="Jeong S.E."/>
        </authorList>
    </citation>
    <scope>NUCLEOTIDE SEQUENCE [LARGE SCALE GENOMIC DNA]</scope>
    <source>
        <strain evidence="5 6">S-16</strain>
    </source>
</reference>
<dbReference type="PANTHER" id="PTHR45138">
    <property type="entry name" value="REGULATORY COMPONENTS OF SENSORY TRANSDUCTION SYSTEM"/>
    <property type="match status" value="1"/>
</dbReference>
<keyword evidence="3" id="KW-0472">Membrane</keyword>
<dbReference type="InterPro" id="IPR050469">
    <property type="entry name" value="Diguanylate_Cyclase"/>
</dbReference>
<feature type="transmembrane region" description="Helical" evidence="3">
    <location>
        <begin position="68"/>
        <end position="91"/>
    </location>
</feature>
<feature type="domain" description="GGDEF" evidence="4">
    <location>
        <begin position="316"/>
        <end position="449"/>
    </location>
</feature>
<evidence type="ECO:0000256" key="1">
    <source>
        <dbReference type="ARBA" id="ARBA00012528"/>
    </source>
</evidence>
<dbReference type="AlphaFoldDB" id="A0A3N7JZT0"/>
<accession>A0A3N7JZT0</accession>
<dbReference type="Pfam" id="PF00990">
    <property type="entry name" value="GGDEF"/>
    <property type="match status" value="1"/>
</dbReference>
<dbReference type="SMART" id="SM00267">
    <property type="entry name" value="GGDEF"/>
    <property type="match status" value="1"/>
</dbReference>
<dbReference type="FunFam" id="3.30.70.270:FF:000001">
    <property type="entry name" value="Diguanylate cyclase domain protein"/>
    <property type="match status" value="1"/>
</dbReference>
<dbReference type="CDD" id="cd01949">
    <property type="entry name" value="GGDEF"/>
    <property type="match status" value="1"/>
</dbReference>
<evidence type="ECO:0000313" key="5">
    <source>
        <dbReference type="EMBL" id="RQP26269.1"/>
    </source>
</evidence>
<feature type="transmembrane region" description="Helical" evidence="3">
    <location>
        <begin position="256"/>
        <end position="279"/>
    </location>
</feature>
<keyword evidence="3" id="KW-0812">Transmembrane</keyword>
<name>A0A3N7JZT0_9BURK</name>
<dbReference type="InterPro" id="IPR029787">
    <property type="entry name" value="Nucleotide_cyclase"/>
</dbReference>
<feature type="transmembrane region" description="Helical" evidence="3">
    <location>
        <begin position="179"/>
        <end position="200"/>
    </location>
</feature>
<comment type="caution">
    <text evidence="5">The sequence shown here is derived from an EMBL/GenBank/DDBJ whole genome shotgun (WGS) entry which is preliminary data.</text>
</comment>
<dbReference type="GO" id="GO:0052621">
    <property type="term" value="F:diguanylate cyclase activity"/>
    <property type="evidence" value="ECO:0007669"/>
    <property type="project" value="UniProtKB-EC"/>
</dbReference>
<feature type="transmembrane region" description="Helical" evidence="3">
    <location>
        <begin position="155"/>
        <end position="173"/>
    </location>
</feature>
<dbReference type="Gene3D" id="3.30.70.270">
    <property type="match status" value="1"/>
</dbReference>
<dbReference type="PANTHER" id="PTHR45138:SF9">
    <property type="entry name" value="DIGUANYLATE CYCLASE DGCM-RELATED"/>
    <property type="match status" value="1"/>
</dbReference>
<organism evidence="5 6">
    <name type="scientific">Piscinibacter terrae</name>
    <dbReference type="NCBI Taxonomy" id="2496871"/>
    <lineage>
        <taxon>Bacteria</taxon>
        <taxon>Pseudomonadati</taxon>
        <taxon>Pseudomonadota</taxon>
        <taxon>Betaproteobacteria</taxon>
        <taxon>Burkholderiales</taxon>
        <taxon>Sphaerotilaceae</taxon>
        <taxon>Piscinibacter</taxon>
    </lineage>
</organism>
<feature type="transmembrane region" description="Helical" evidence="3">
    <location>
        <begin position="129"/>
        <end position="148"/>
    </location>
</feature>
<dbReference type="EC" id="2.7.7.65" evidence="1"/>
<dbReference type="Proteomes" id="UP000267464">
    <property type="component" value="Unassembled WGS sequence"/>
</dbReference>
<feature type="transmembrane region" description="Helical" evidence="3">
    <location>
        <begin position="212"/>
        <end position="236"/>
    </location>
</feature>
<keyword evidence="3" id="KW-1133">Transmembrane helix</keyword>
<evidence type="ECO:0000259" key="4">
    <source>
        <dbReference type="PROSITE" id="PS50887"/>
    </source>
</evidence>
<gene>
    <name evidence="5" type="ORF">DZC73_04350</name>
</gene>
<sequence length="455" mass="49333">MTPALMASSSVRYSLTDTLSLAARRVKKKLVSMGSPVAGGYTPLAFPGVAVVTRGDNPAVPQFSATEIAYLMVGCQQAVLAFGWLAAAGLLPQSRKSMLAWALHATLSAVALCGFVVATRPGNEPLRAAANLSIVGSMIALQWGVRVFVHRESAWRWHAGAAALAALVSWYGLDPAHGAVRVAVISGLLAVLTLATAWDLQRAARWKLDWRWRLLLSVPVGLAGLVFAARSLRAALDPEHVVAYVTANSTLNTSSAVIYLVVALAFQLTLVALVVSQFVTELKEASRFDSLTGALNRRAIDEVLNAEVMRSRRLKDRFSVLMIDVDHFKDINDRHGHAAGDRALQHLGTVFTTHMREIDRVGRYGGEEFVVVLPGASIAEARQMADRLRERVEASPLRWQERAVPLTISVGLSHWQGDEDQLATMMARADAALYRAKQGGRNRVMTSELMAVDVA</sequence>
<evidence type="ECO:0000313" key="6">
    <source>
        <dbReference type="Proteomes" id="UP000267464"/>
    </source>
</evidence>
<dbReference type="PROSITE" id="PS50887">
    <property type="entry name" value="GGDEF"/>
    <property type="match status" value="1"/>
</dbReference>
<evidence type="ECO:0000256" key="3">
    <source>
        <dbReference type="SAM" id="Phobius"/>
    </source>
</evidence>
<protein>
    <recommendedName>
        <fullName evidence="1">diguanylate cyclase</fullName>
        <ecNumber evidence="1">2.7.7.65</ecNumber>
    </recommendedName>
</protein>
<dbReference type="NCBIfam" id="TIGR00254">
    <property type="entry name" value="GGDEF"/>
    <property type="match status" value="1"/>
</dbReference>
<dbReference type="InterPro" id="IPR043128">
    <property type="entry name" value="Rev_trsase/Diguanyl_cyclase"/>
</dbReference>
<proteinExistence type="predicted"/>